<dbReference type="RefSeq" id="WP_116237220.1">
    <property type="nucleotide sequence ID" value="NZ_QRDP01000004.1"/>
</dbReference>
<evidence type="ECO:0000256" key="4">
    <source>
        <dbReference type="ARBA" id="ARBA00023163"/>
    </source>
</evidence>
<dbReference type="AlphaFoldDB" id="A0A3D9FFI8"/>
<protein>
    <submittedName>
        <fullName evidence="7">LysR family transcriptional regulator</fullName>
    </submittedName>
</protein>
<evidence type="ECO:0000256" key="1">
    <source>
        <dbReference type="ARBA" id="ARBA00009437"/>
    </source>
</evidence>
<dbReference type="Pfam" id="PF03466">
    <property type="entry name" value="LysR_substrate"/>
    <property type="match status" value="1"/>
</dbReference>
<dbReference type="GO" id="GO:0043565">
    <property type="term" value="F:sequence-specific DNA binding"/>
    <property type="evidence" value="ECO:0007669"/>
    <property type="project" value="TreeGrafter"/>
</dbReference>
<feature type="compositionally biased region" description="Polar residues" evidence="5">
    <location>
        <begin position="306"/>
        <end position="324"/>
    </location>
</feature>
<sequence>MPNLPDLEAWAIFAKVVELRSFTAAAEELTISKATVSKAVSRLERSLGVQLFHRSSRHLSLTESGRELAGRAQQLLSLGEEAEDAARDEATNPRGLVRLAAPMSFGIAHVGPALPDFLALYPDIAIDLHLSDEVVDIVAGGFDAALRIGALPDSTLKARRLAPVSRHLVASPAYLESRGRPAHPSELKDHDCLCYAYLPNPESWRFTHKNGEEAHIRPSGPLRANNSDAMIPALKAGHGIALVPDFMLQQHENGQGLEKLLTEWSAPSVALHLVTPPGSLRPTRVTALVDFLAKRFGRSSWEKTHNSSPQTTESQMSQVRDSRS</sequence>
<name>A0A3D9FFI8_9SPHN</name>
<evidence type="ECO:0000313" key="8">
    <source>
        <dbReference type="Proteomes" id="UP000256310"/>
    </source>
</evidence>
<dbReference type="PRINTS" id="PR00039">
    <property type="entry name" value="HTHLYSR"/>
</dbReference>
<evidence type="ECO:0000313" key="7">
    <source>
        <dbReference type="EMBL" id="RED16513.1"/>
    </source>
</evidence>
<reference evidence="7 8" key="1">
    <citation type="submission" date="2018-07" db="EMBL/GenBank/DDBJ databases">
        <title>Genomic Encyclopedia of Type Strains, Phase IV (KMG-IV): sequencing the most valuable type-strain genomes for metagenomic binning, comparative biology and taxonomic classification.</title>
        <authorList>
            <person name="Goeker M."/>
        </authorList>
    </citation>
    <scope>NUCLEOTIDE SEQUENCE [LARGE SCALE GENOMIC DNA]</scope>
    <source>
        <strain evidence="7 8">DSM 26725</strain>
    </source>
</reference>
<evidence type="ECO:0000259" key="6">
    <source>
        <dbReference type="PROSITE" id="PS50931"/>
    </source>
</evidence>
<keyword evidence="2" id="KW-0805">Transcription regulation</keyword>
<gene>
    <name evidence="7" type="ORF">DFR46_1536</name>
</gene>
<feature type="domain" description="HTH lysR-type" evidence="6">
    <location>
        <begin position="5"/>
        <end position="62"/>
    </location>
</feature>
<keyword evidence="8" id="KW-1185">Reference proteome</keyword>
<dbReference type="SUPFAM" id="SSF53850">
    <property type="entry name" value="Periplasmic binding protein-like II"/>
    <property type="match status" value="1"/>
</dbReference>
<dbReference type="EMBL" id="QRDP01000004">
    <property type="protein sequence ID" value="RED16513.1"/>
    <property type="molecule type" value="Genomic_DNA"/>
</dbReference>
<evidence type="ECO:0000256" key="2">
    <source>
        <dbReference type="ARBA" id="ARBA00023015"/>
    </source>
</evidence>
<dbReference type="OrthoDB" id="9812435at2"/>
<comment type="similarity">
    <text evidence="1">Belongs to the LysR transcriptional regulatory family.</text>
</comment>
<dbReference type="GO" id="GO:0003700">
    <property type="term" value="F:DNA-binding transcription factor activity"/>
    <property type="evidence" value="ECO:0007669"/>
    <property type="project" value="InterPro"/>
</dbReference>
<evidence type="ECO:0000256" key="3">
    <source>
        <dbReference type="ARBA" id="ARBA00023125"/>
    </source>
</evidence>
<dbReference type="InterPro" id="IPR000847">
    <property type="entry name" value="LysR_HTH_N"/>
</dbReference>
<dbReference type="GO" id="GO:0006351">
    <property type="term" value="P:DNA-templated transcription"/>
    <property type="evidence" value="ECO:0007669"/>
    <property type="project" value="TreeGrafter"/>
</dbReference>
<comment type="caution">
    <text evidence="7">The sequence shown here is derived from an EMBL/GenBank/DDBJ whole genome shotgun (WGS) entry which is preliminary data.</text>
</comment>
<dbReference type="PANTHER" id="PTHR30537:SF5">
    <property type="entry name" value="HTH-TYPE TRANSCRIPTIONAL ACTIVATOR TTDR-RELATED"/>
    <property type="match status" value="1"/>
</dbReference>
<dbReference type="SUPFAM" id="SSF46785">
    <property type="entry name" value="Winged helix' DNA-binding domain"/>
    <property type="match status" value="1"/>
</dbReference>
<proteinExistence type="inferred from homology"/>
<dbReference type="Gene3D" id="3.40.190.290">
    <property type="match status" value="1"/>
</dbReference>
<dbReference type="Proteomes" id="UP000256310">
    <property type="component" value="Unassembled WGS sequence"/>
</dbReference>
<dbReference type="Gene3D" id="1.10.10.10">
    <property type="entry name" value="Winged helix-like DNA-binding domain superfamily/Winged helix DNA-binding domain"/>
    <property type="match status" value="1"/>
</dbReference>
<keyword evidence="3" id="KW-0238">DNA-binding</keyword>
<dbReference type="InterPro" id="IPR036388">
    <property type="entry name" value="WH-like_DNA-bd_sf"/>
</dbReference>
<dbReference type="PROSITE" id="PS50931">
    <property type="entry name" value="HTH_LYSR"/>
    <property type="match status" value="1"/>
</dbReference>
<dbReference type="PANTHER" id="PTHR30537">
    <property type="entry name" value="HTH-TYPE TRANSCRIPTIONAL REGULATOR"/>
    <property type="match status" value="1"/>
</dbReference>
<dbReference type="Pfam" id="PF00126">
    <property type="entry name" value="HTH_1"/>
    <property type="match status" value="1"/>
</dbReference>
<dbReference type="FunFam" id="1.10.10.10:FF:000001">
    <property type="entry name" value="LysR family transcriptional regulator"/>
    <property type="match status" value="1"/>
</dbReference>
<dbReference type="InterPro" id="IPR005119">
    <property type="entry name" value="LysR_subst-bd"/>
</dbReference>
<organism evidence="7 8">
    <name type="scientific">Parasphingopyxis lamellibrachiae</name>
    <dbReference type="NCBI Taxonomy" id="680125"/>
    <lineage>
        <taxon>Bacteria</taxon>
        <taxon>Pseudomonadati</taxon>
        <taxon>Pseudomonadota</taxon>
        <taxon>Alphaproteobacteria</taxon>
        <taxon>Sphingomonadales</taxon>
        <taxon>Sphingomonadaceae</taxon>
        <taxon>Parasphingopyxis</taxon>
    </lineage>
</organism>
<dbReference type="InterPro" id="IPR036390">
    <property type="entry name" value="WH_DNA-bd_sf"/>
</dbReference>
<accession>A0A3D9FFI8</accession>
<feature type="region of interest" description="Disordered" evidence="5">
    <location>
        <begin position="300"/>
        <end position="324"/>
    </location>
</feature>
<dbReference type="CDD" id="cd08422">
    <property type="entry name" value="PBP2_CrgA_like"/>
    <property type="match status" value="1"/>
</dbReference>
<dbReference type="InterPro" id="IPR058163">
    <property type="entry name" value="LysR-type_TF_proteobact-type"/>
</dbReference>
<keyword evidence="4" id="KW-0804">Transcription</keyword>
<evidence type="ECO:0000256" key="5">
    <source>
        <dbReference type="SAM" id="MobiDB-lite"/>
    </source>
</evidence>